<feature type="compositionally biased region" description="Basic and acidic residues" evidence="5">
    <location>
        <begin position="219"/>
        <end position="235"/>
    </location>
</feature>
<dbReference type="InterPro" id="IPR007889">
    <property type="entry name" value="HTH_Psq"/>
</dbReference>
<feature type="region of interest" description="Disordered" evidence="5">
    <location>
        <begin position="800"/>
        <end position="833"/>
    </location>
</feature>
<dbReference type="EMBL" id="KQ979701">
    <property type="protein sequence ID" value="KYN19536.1"/>
    <property type="molecule type" value="Genomic_DNA"/>
</dbReference>
<feature type="DNA-binding region" description="H-T-H motif" evidence="4">
    <location>
        <begin position="611"/>
        <end position="631"/>
    </location>
</feature>
<feature type="compositionally biased region" description="Polar residues" evidence="5">
    <location>
        <begin position="536"/>
        <end position="545"/>
    </location>
</feature>
<feature type="region of interest" description="Disordered" evidence="5">
    <location>
        <begin position="202"/>
        <end position="235"/>
    </location>
</feature>
<name>A0A195E379_9HYME</name>
<accession>A0A195E379</accession>
<dbReference type="CDD" id="cd18315">
    <property type="entry name" value="BTB_POZ_BAB-like"/>
    <property type="match status" value="1"/>
</dbReference>
<sequence>METDRYWGVHYSGGMAGQHYCLRWNNYQSNMTSVMHQLLQTEAFVDVTLACNEASLKAHKVVLSACSSYFQKLLLSNPCKHPTIIMPQDVCFNDLKFIIEFVYRGEIDVSQAELQARAESVLVPDGEFRGVLLLLLLLLLLFLVVLLLLHLFLLRRFLLLAASSSTGALSLARSSALRRDIARRPLQHATGRYRAMGIAPSVDRRREEEGDGGWWRTSNKGERKREREKERKRELENGTERGNLMRAREFCGSVVLSRRAVPCRISSDHSPPSLLKTADQLKIKGLCEVPENRDGPPPVSLSSPPRESGTPRLNYTKLKKHHQRYKRPRIERPTFESRPTDPRHYDRYKEEEANDYSRDNKENHRDWQAEDEECTETATAAVALETCQRNNNNNNNNNGNGTSNNRLGHYGHHPDPGEVDLPPETQPTPPSATLVGTTITHLRDPDHHSTAAAHATSFSVLPRPVSPSTALAYRSSGTIEAYRVTFRQQQSRVMPVSRDLFAEIQNCDSVKIKFETLHTMDSSDTIDIDSHMSDRASVSSKNAADSDNMMMITPELLGLMPSGSSGQSDSGENNSRGHSGQSSSHHHGSKSWTQEDMDAALEALRNHNMSLTKASATFGIPSTTLWQRAHRLGIDTPKKDGPTKSWSDESLNNALEALRTGSISANKASKAYGIPSSTLYKIARREGIRLAAPFNASPTTWTPSDLDRALEAIRSGQTSVQRASTEFGIPTGTLYGRCKREGIELSRSNPTPWSEDAMTEALEAVRLGHMSINQAAIHYNLPYSSLYGRFKRGKYEEPVVGDISQDGTSPHFHQSPNQNHSSALPDQMPYPGS</sequence>
<evidence type="ECO:0000256" key="6">
    <source>
        <dbReference type="SAM" id="Phobius"/>
    </source>
</evidence>
<dbReference type="SUPFAM" id="SSF54695">
    <property type="entry name" value="POZ domain"/>
    <property type="match status" value="1"/>
</dbReference>
<dbReference type="PROSITE" id="PS50960">
    <property type="entry name" value="HTH_PSQ"/>
    <property type="match status" value="3"/>
</dbReference>
<evidence type="ECO:0000256" key="1">
    <source>
        <dbReference type="ARBA" id="ARBA00004123"/>
    </source>
</evidence>
<evidence type="ECO:0000256" key="2">
    <source>
        <dbReference type="ARBA" id="ARBA00023125"/>
    </source>
</evidence>
<dbReference type="InterPro" id="IPR009057">
    <property type="entry name" value="Homeodomain-like_sf"/>
</dbReference>
<dbReference type="FunFam" id="1.10.10.60:FF:000019">
    <property type="entry name" value="Ligand-dependent corepressor isoform 1"/>
    <property type="match status" value="4"/>
</dbReference>
<evidence type="ECO:0000259" key="8">
    <source>
        <dbReference type="PROSITE" id="PS50960"/>
    </source>
</evidence>
<dbReference type="InterPro" id="IPR011333">
    <property type="entry name" value="SKP1/BTB/POZ_sf"/>
</dbReference>
<feature type="domain" description="HTH psq-type" evidence="8">
    <location>
        <begin position="637"/>
        <end position="689"/>
    </location>
</feature>
<feature type="domain" description="BTB" evidence="7">
    <location>
        <begin position="45"/>
        <end position="111"/>
    </location>
</feature>
<keyword evidence="6" id="KW-0472">Membrane</keyword>
<comment type="subcellular location">
    <subcellularLocation>
        <location evidence="1 4">Nucleus</location>
    </subcellularLocation>
</comment>
<dbReference type="STRING" id="471704.A0A195E379"/>
<evidence type="ECO:0000259" key="7">
    <source>
        <dbReference type="PROSITE" id="PS50097"/>
    </source>
</evidence>
<feature type="compositionally biased region" description="Low complexity" evidence="5">
    <location>
        <begin position="389"/>
        <end position="405"/>
    </location>
</feature>
<feature type="transmembrane region" description="Helical" evidence="6">
    <location>
        <begin position="131"/>
        <end position="151"/>
    </location>
</feature>
<feature type="domain" description="HTH psq-type" evidence="8">
    <location>
        <begin position="583"/>
        <end position="635"/>
    </location>
</feature>
<dbReference type="SMART" id="SM00225">
    <property type="entry name" value="BTB"/>
    <property type="match status" value="1"/>
</dbReference>
<dbReference type="PANTHER" id="PTHR23110">
    <property type="entry name" value="BTB DOMAIN TRANSCRIPTION FACTOR"/>
    <property type="match status" value="1"/>
</dbReference>
<feature type="region of interest" description="Disordered" evidence="5">
    <location>
        <begin position="557"/>
        <end position="593"/>
    </location>
</feature>
<feature type="region of interest" description="Disordered" evidence="5">
    <location>
        <begin position="288"/>
        <end position="364"/>
    </location>
</feature>
<keyword evidence="3 4" id="KW-0539">Nucleus</keyword>
<gene>
    <name evidence="9" type="ORF">ALC57_08012</name>
</gene>
<dbReference type="InterPro" id="IPR051095">
    <property type="entry name" value="Dros_DevTransReg"/>
</dbReference>
<feature type="compositionally biased region" description="Basic and acidic residues" evidence="5">
    <location>
        <begin position="328"/>
        <end position="364"/>
    </location>
</feature>
<dbReference type="PANTHER" id="PTHR23110:SF102">
    <property type="entry name" value="PIPSQUEAK, ISOFORM O"/>
    <property type="match status" value="1"/>
</dbReference>
<keyword evidence="2 4" id="KW-0238">DNA-binding</keyword>
<dbReference type="GO" id="GO:0003677">
    <property type="term" value="F:DNA binding"/>
    <property type="evidence" value="ECO:0007669"/>
    <property type="project" value="UniProtKB-UniRule"/>
</dbReference>
<keyword evidence="10" id="KW-1185">Reference proteome</keyword>
<keyword evidence="6" id="KW-1133">Transmembrane helix</keyword>
<evidence type="ECO:0000313" key="9">
    <source>
        <dbReference type="EMBL" id="KYN19536.1"/>
    </source>
</evidence>
<dbReference type="Gene3D" id="1.10.10.60">
    <property type="entry name" value="Homeodomain-like"/>
    <property type="match status" value="4"/>
</dbReference>
<dbReference type="SUPFAM" id="SSF46689">
    <property type="entry name" value="Homeodomain-like"/>
    <property type="match status" value="4"/>
</dbReference>
<feature type="compositionally biased region" description="Basic residues" evidence="5">
    <location>
        <begin position="317"/>
        <end position="327"/>
    </location>
</feature>
<proteinExistence type="predicted"/>
<feature type="region of interest" description="Disordered" evidence="5">
    <location>
        <begin position="524"/>
        <end position="545"/>
    </location>
</feature>
<organism evidence="9 10">
    <name type="scientific">Trachymyrmex cornetzi</name>
    <dbReference type="NCBI Taxonomy" id="471704"/>
    <lineage>
        <taxon>Eukaryota</taxon>
        <taxon>Metazoa</taxon>
        <taxon>Ecdysozoa</taxon>
        <taxon>Arthropoda</taxon>
        <taxon>Hexapoda</taxon>
        <taxon>Insecta</taxon>
        <taxon>Pterygota</taxon>
        <taxon>Neoptera</taxon>
        <taxon>Endopterygota</taxon>
        <taxon>Hymenoptera</taxon>
        <taxon>Apocrita</taxon>
        <taxon>Aculeata</taxon>
        <taxon>Formicoidea</taxon>
        <taxon>Formicidae</taxon>
        <taxon>Myrmicinae</taxon>
        <taxon>Trachymyrmex</taxon>
    </lineage>
</organism>
<dbReference type="GO" id="GO:0005634">
    <property type="term" value="C:nucleus"/>
    <property type="evidence" value="ECO:0007669"/>
    <property type="project" value="UniProtKB-SubCell"/>
</dbReference>
<dbReference type="Pfam" id="PF05225">
    <property type="entry name" value="HTH_psq"/>
    <property type="match status" value="4"/>
</dbReference>
<feature type="compositionally biased region" description="Polar residues" evidence="5">
    <location>
        <begin position="562"/>
        <end position="574"/>
    </location>
</feature>
<evidence type="ECO:0000256" key="4">
    <source>
        <dbReference type="PROSITE-ProRule" id="PRU00320"/>
    </source>
</evidence>
<dbReference type="Gene3D" id="3.30.710.10">
    <property type="entry name" value="Potassium Channel Kv1.1, Chain A"/>
    <property type="match status" value="1"/>
</dbReference>
<dbReference type="Proteomes" id="UP000078492">
    <property type="component" value="Unassembled WGS sequence"/>
</dbReference>
<evidence type="ECO:0000256" key="5">
    <source>
        <dbReference type="SAM" id="MobiDB-lite"/>
    </source>
</evidence>
<protein>
    <submittedName>
        <fullName evidence="9">Protein bric-a-brac 1</fullName>
    </submittedName>
</protein>
<dbReference type="InterPro" id="IPR000210">
    <property type="entry name" value="BTB/POZ_dom"/>
</dbReference>
<dbReference type="GO" id="GO:0006357">
    <property type="term" value="P:regulation of transcription by RNA polymerase II"/>
    <property type="evidence" value="ECO:0007669"/>
    <property type="project" value="TreeGrafter"/>
</dbReference>
<dbReference type="AlphaFoldDB" id="A0A195E379"/>
<feature type="region of interest" description="Disordered" evidence="5">
    <location>
        <begin position="389"/>
        <end position="432"/>
    </location>
</feature>
<feature type="DNA-binding region" description="H-T-H motif" evidence="4">
    <location>
        <begin position="665"/>
        <end position="685"/>
    </location>
</feature>
<dbReference type="PROSITE" id="PS50097">
    <property type="entry name" value="BTB"/>
    <property type="match status" value="1"/>
</dbReference>
<dbReference type="Pfam" id="PF00651">
    <property type="entry name" value="BTB"/>
    <property type="match status" value="1"/>
</dbReference>
<evidence type="ECO:0000256" key="3">
    <source>
        <dbReference type="ARBA" id="ARBA00023242"/>
    </source>
</evidence>
<feature type="compositionally biased region" description="Polar residues" evidence="5">
    <location>
        <begin position="805"/>
        <end position="824"/>
    </location>
</feature>
<keyword evidence="6" id="KW-0812">Transmembrane</keyword>
<feature type="domain" description="HTH psq-type" evidence="8">
    <location>
        <begin position="692"/>
        <end position="744"/>
    </location>
</feature>
<evidence type="ECO:0000313" key="10">
    <source>
        <dbReference type="Proteomes" id="UP000078492"/>
    </source>
</evidence>
<reference evidence="9 10" key="1">
    <citation type="submission" date="2015-09" db="EMBL/GenBank/DDBJ databases">
        <title>Trachymyrmex cornetzi WGS genome.</title>
        <authorList>
            <person name="Nygaard S."/>
            <person name="Hu H."/>
            <person name="Boomsma J."/>
            <person name="Zhang G."/>
        </authorList>
    </citation>
    <scope>NUCLEOTIDE SEQUENCE [LARGE SCALE GENOMIC DNA]</scope>
    <source>
        <strain evidence="9">Tcor2-1</strain>
        <tissue evidence="9">Whole body</tissue>
    </source>
</reference>
<feature type="DNA-binding region" description="H-T-H motif" evidence="4">
    <location>
        <begin position="720"/>
        <end position="740"/>
    </location>
</feature>